<organism evidence="2 3">
    <name type="scientific">Streptomyces aurantiacus JA 4570</name>
    <dbReference type="NCBI Taxonomy" id="1286094"/>
    <lineage>
        <taxon>Bacteria</taxon>
        <taxon>Bacillati</taxon>
        <taxon>Actinomycetota</taxon>
        <taxon>Actinomycetes</taxon>
        <taxon>Kitasatosporales</taxon>
        <taxon>Streptomycetaceae</taxon>
        <taxon>Streptomyces</taxon>
        <taxon>Streptomyces aurantiacus group</taxon>
    </lineage>
</organism>
<evidence type="ECO:0000313" key="3">
    <source>
        <dbReference type="Proteomes" id="UP000014629"/>
    </source>
</evidence>
<comment type="caution">
    <text evidence="2">The sequence shown here is derived from an EMBL/GenBank/DDBJ whole genome shotgun (WGS) entry which is preliminary data.</text>
</comment>
<keyword evidence="3" id="KW-1185">Reference proteome</keyword>
<name>S4AGD2_9ACTN</name>
<evidence type="ECO:0000256" key="1">
    <source>
        <dbReference type="SAM" id="MobiDB-lite"/>
    </source>
</evidence>
<accession>S4AGD2</accession>
<dbReference type="EMBL" id="AOPZ01000404">
    <property type="protein sequence ID" value="EPH40527.1"/>
    <property type="molecule type" value="Genomic_DNA"/>
</dbReference>
<dbReference type="PATRIC" id="fig|1286094.4.peg.6335"/>
<protein>
    <submittedName>
        <fullName evidence="2">Uncharacterized protein</fullName>
    </submittedName>
</protein>
<gene>
    <name evidence="2" type="ORF">STRAU_6412</name>
</gene>
<feature type="region of interest" description="Disordered" evidence="1">
    <location>
        <begin position="1"/>
        <end position="31"/>
    </location>
</feature>
<sequence>MRCDGAVQDRAGAQSGGSGVPRGFVEGLSTTGLPGRYPSVWLVR</sequence>
<dbReference type="AlphaFoldDB" id="S4AGD2"/>
<evidence type="ECO:0000313" key="2">
    <source>
        <dbReference type="EMBL" id="EPH40527.1"/>
    </source>
</evidence>
<reference evidence="2 3" key="1">
    <citation type="submission" date="2013-02" db="EMBL/GenBank/DDBJ databases">
        <title>Draft Genome Sequence of Streptomyces aurantiacus, Which Produces Setomimycin.</title>
        <authorList>
            <person name="Gruening B.A."/>
            <person name="Praeg A."/>
            <person name="Erxleben A."/>
            <person name="Guenther S."/>
            <person name="Mueller M."/>
        </authorList>
    </citation>
    <scope>NUCLEOTIDE SEQUENCE [LARGE SCALE GENOMIC DNA]</scope>
    <source>
        <strain evidence="2 3">JA 4570</strain>
    </source>
</reference>
<proteinExistence type="predicted"/>
<dbReference type="Proteomes" id="UP000014629">
    <property type="component" value="Unassembled WGS sequence"/>
</dbReference>